<dbReference type="InterPro" id="IPR005471">
    <property type="entry name" value="Tscrpt_reg_IclR_N"/>
</dbReference>
<dbReference type="GO" id="GO:0003677">
    <property type="term" value="F:DNA binding"/>
    <property type="evidence" value="ECO:0007669"/>
    <property type="project" value="UniProtKB-KW"/>
</dbReference>
<dbReference type="SMART" id="SM00346">
    <property type="entry name" value="HTH_ICLR"/>
    <property type="match status" value="1"/>
</dbReference>
<sequence>MAGKESPQGENSRTGTQSIERVVGMLRVVASRGRRGMRIGEIAATSGLPQSTCARMLTRLEIEGLVDRDVATRKYFLGPLLHELGLLARPRYRLSELCDGALHRLADLTQDTLYLSERSGMEAVCTNRALGDFPIKAMPLDIGIRRPLGVGAGGLAMLCAMPESEAEAIIQANGHRYEKFASFTADFLREAVAQGRARGYAFIDSVVTPGTGAIGIAFPRNNPVGAISIAAISGRLGAERCDDMARELRREVRKIEAAMLGNAAPAATEDE</sequence>
<keyword evidence="1" id="KW-0805">Transcription regulation</keyword>
<dbReference type="InterPro" id="IPR036390">
    <property type="entry name" value="WH_DNA-bd_sf"/>
</dbReference>
<feature type="domain" description="IclR-ED" evidence="5">
    <location>
        <begin position="80"/>
        <end position="261"/>
    </location>
</feature>
<dbReference type="AlphaFoldDB" id="A0A679IVQ7"/>
<dbReference type="Gene3D" id="3.30.450.40">
    <property type="match status" value="1"/>
</dbReference>
<dbReference type="Pfam" id="PF09339">
    <property type="entry name" value="HTH_IclR"/>
    <property type="match status" value="1"/>
</dbReference>
<dbReference type="Gene3D" id="1.10.10.10">
    <property type="entry name" value="Winged helix-like DNA-binding domain superfamily/Winged helix DNA-binding domain"/>
    <property type="match status" value="1"/>
</dbReference>
<protein>
    <submittedName>
        <fullName evidence="6">HTH-type transcriptional regulator KipR</fullName>
    </submittedName>
</protein>
<dbReference type="RefSeq" id="WP_339090520.1">
    <property type="nucleotide sequence ID" value="NZ_LR743507.1"/>
</dbReference>
<accession>A0A679IVQ7</accession>
<keyword evidence="3" id="KW-0804">Transcription</keyword>
<name>A0A679IVQ7_VARPD</name>
<dbReference type="GO" id="GO:0003700">
    <property type="term" value="F:DNA-binding transcription factor activity"/>
    <property type="evidence" value="ECO:0007669"/>
    <property type="project" value="TreeGrafter"/>
</dbReference>
<dbReference type="SUPFAM" id="SSF46785">
    <property type="entry name" value="Winged helix' DNA-binding domain"/>
    <property type="match status" value="1"/>
</dbReference>
<evidence type="ECO:0000256" key="1">
    <source>
        <dbReference type="ARBA" id="ARBA00023015"/>
    </source>
</evidence>
<evidence type="ECO:0000313" key="6">
    <source>
        <dbReference type="EMBL" id="CAA2104739.1"/>
    </source>
</evidence>
<dbReference type="PANTHER" id="PTHR30136">
    <property type="entry name" value="HELIX-TURN-HELIX TRANSCRIPTIONAL REGULATOR, ICLR FAMILY"/>
    <property type="match status" value="1"/>
</dbReference>
<evidence type="ECO:0000256" key="2">
    <source>
        <dbReference type="ARBA" id="ARBA00023125"/>
    </source>
</evidence>
<organism evidence="6">
    <name type="scientific">Variovorax paradoxus</name>
    <dbReference type="NCBI Taxonomy" id="34073"/>
    <lineage>
        <taxon>Bacteria</taxon>
        <taxon>Pseudomonadati</taxon>
        <taxon>Pseudomonadota</taxon>
        <taxon>Betaproteobacteria</taxon>
        <taxon>Burkholderiales</taxon>
        <taxon>Comamonadaceae</taxon>
        <taxon>Variovorax</taxon>
    </lineage>
</organism>
<dbReference type="PANTHER" id="PTHR30136:SF39">
    <property type="entry name" value="TRANSCRIPTIONAL REGULATORY PROTEIN"/>
    <property type="match status" value="1"/>
</dbReference>
<evidence type="ECO:0000259" key="5">
    <source>
        <dbReference type="PROSITE" id="PS51078"/>
    </source>
</evidence>
<evidence type="ECO:0000259" key="4">
    <source>
        <dbReference type="PROSITE" id="PS51077"/>
    </source>
</evidence>
<dbReference type="PROSITE" id="PS51078">
    <property type="entry name" value="ICLR_ED"/>
    <property type="match status" value="1"/>
</dbReference>
<dbReference type="Pfam" id="PF01614">
    <property type="entry name" value="IclR_C"/>
    <property type="match status" value="1"/>
</dbReference>
<reference evidence="6" key="1">
    <citation type="submission" date="2019-12" db="EMBL/GenBank/DDBJ databases">
        <authorList>
            <person name="Cremers G."/>
        </authorList>
    </citation>
    <scope>NUCLEOTIDE SEQUENCE</scope>
    <source>
        <strain evidence="6">Vvax</strain>
    </source>
</reference>
<keyword evidence="2" id="KW-0238">DNA-binding</keyword>
<gene>
    <name evidence="6" type="primary">kipR_4</name>
    <name evidence="6" type="ORF">VVAX_02915</name>
</gene>
<dbReference type="InterPro" id="IPR050707">
    <property type="entry name" value="HTH_MetabolicPath_Reg"/>
</dbReference>
<proteinExistence type="predicted"/>
<dbReference type="PROSITE" id="PS51077">
    <property type="entry name" value="HTH_ICLR"/>
    <property type="match status" value="1"/>
</dbReference>
<dbReference type="EMBL" id="LR743507">
    <property type="protein sequence ID" value="CAA2104739.1"/>
    <property type="molecule type" value="Genomic_DNA"/>
</dbReference>
<dbReference type="InterPro" id="IPR036388">
    <property type="entry name" value="WH-like_DNA-bd_sf"/>
</dbReference>
<dbReference type="InterPro" id="IPR014757">
    <property type="entry name" value="Tscrpt_reg_IclR_C"/>
</dbReference>
<evidence type="ECO:0000256" key="3">
    <source>
        <dbReference type="ARBA" id="ARBA00023163"/>
    </source>
</evidence>
<dbReference type="GO" id="GO:0045892">
    <property type="term" value="P:negative regulation of DNA-templated transcription"/>
    <property type="evidence" value="ECO:0007669"/>
    <property type="project" value="TreeGrafter"/>
</dbReference>
<feature type="domain" description="HTH iclR-type" evidence="4">
    <location>
        <begin position="16"/>
        <end position="79"/>
    </location>
</feature>
<dbReference type="InterPro" id="IPR029016">
    <property type="entry name" value="GAF-like_dom_sf"/>
</dbReference>
<dbReference type="SUPFAM" id="SSF55781">
    <property type="entry name" value="GAF domain-like"/>
    <property type="match status" value="1"/>
</dbReference>